<feature type="compositionally biased region" description="Basic and acidic residues" evidence="1">
    <location>
        <begin position="200"/>
        <end position="219"/>
    </location>
</feature>
<name>A0AAV9QH56_9PEZI</name>
<gene>
    <name evidence="2" type="ORF">LTR25_003180</name>
</gene>
<reference evidence="2 3" key="1">
    <citation type="submission" date="2023-06" db="EMBL/GenBank/DDBJ databases">
        <title>Black Yeasts Isolated from many extreme environments.</title>
        <authorList>
            <person name="Coleine C."/>
            <person name="Stajich J.E."/>
            <person name="Selbmann L."/>
        </authorList>
    </citation>
    <scope>NUCLEOTIDE SEQUENCE [LARGE SCALE GENOMIC DNA]</scope>
    <source>
        <strain evidence="2 3">CCFEE 5887</strain>
    </source>
</reference>
<feature type="compositionally biased region" description="Acidic residues" evidence="1">
    <location>
        <begin position="316"/>
        <end position="346"/>
    </location>
</feature>
<keyword evidence="3" id="KW-1185">Reference proteome</keyword>
<accession>A0AAV9QH56</accession>
<evidence type="ECO:0000313" key="3">
    <source>
        <dbReference type="Proteomes" id="UP001345827"/>
    </source>
</evidence>
<dbReference type="EMBL" id="JAXLQG010000004">
    <property type="protein sequence ID" value="KAK5541403.1"/>
    <property type="molecule type" value="Genomic_DNA"/>
</dbReference>
<organism evidence="2 3">
    <name type="scientific">Vermiconidia calcicola</name>
    <dbReference type="NCBI Taxonomy" id="1690605"/>
    <lineage>
        <taxon>Eukaryota</taxon>
        <taxon>Fungi</taxon>
        <taxon>Dikarya</taxon>
        <taxon>Ascomycota</taxon>
        <taxon>Pezizomycotina</taxon>
        <taxon>Dothideomycetes</taxon>
        <taxon>Dothideomycetidae</taxon>
        <taxon>Mycosphaerellales</taxon>
        <taxon>Extremaceae</taxon>
        <taxon>Vermiconidia</taxon>
    </lineage>
</organism>
<sequence length="461" mass="52921">MSISERQYSYRLRDIRNPSTGFQDDTHDETVYEPNISSFLPPLLDVSARNPKWWRAQCGFRGLLVTGSRKDMQNRIRRHGQEGMSDSVKEVYHQLRREYMESVTKFWNQATANQKAQTWPKRLLYESFVLGPPSAEETIVVEVRDWGNVMEALCRALKVHCEIKKMHNHSRGQRLVVAGLTKQAVRSRFLDLLRESNREAERAKRQREEEERQAREDFKRRFKVAQSQSKNSKGEWIVSGNWEIKCPYIEEHFGREDGAECSLDIRVTLPRANGQLQMYSTFDFSVITGVMRFVPLRTSGSRQSSKGVAAVRGKEVEDEEREESVTTSDEESDGEESEEDAEDETTIAEFSISDDSLPSSTTRKFGFRWRGEETGEGEIQLGSDEKLCTLEFLSPNALTGIFISGVTGKIPFQGIRKGANKLAEHIARRNKKNPVYATDPSEEWISRSEAAYESARIGRWH</sequence>
<evidence type="ECO:0000256" key="1">
    <source>
        <dbReference type="SAM" id="MobiDB-lite"/>
    </source>
</evidence>
<protein>
    <submittedName>
        <fullName evidence="2">Uncharacterized protein</fullName>
    </submittedName>
</protein>
<feature type="region of interest" description="Disordered" evidence="1">
    <location>
        <begin position="200"/>
        <end position="224"/>
    </location>
</feature>
<feature type="region of interest" description="Disordered" evidence="1">
    <location>
        <begin position="304"/>
        <end position="359"/>
    </location>
</feature>
<comment type="caution">
    <text evidence="2">The sequence shown here is derived from an EMBL/GenBank/DDBJ whole genome shotgun (WGS) entry which is preliminary data.</text>
</comment>
<dbReference type="AlphaFoldDB" id="A0AAV9QH56"/>
<proteinExistence type="predicted"/>
<dbReference type="Proteomes" id="UP001345827">
    <property type="component" value="Unassembled WGS sequence"/>
</dbReference>
<evidence type="ECO:0000313" key="2">
    <source>
        <dbReference type="EMBL" id="KAK5541403.1"/>
    </source>
</evidence>